<dbReference type="EMBL" id="SLZU01000031">
    <property type="protein sequence ID" value="TCS55275.1"/>
    <property type="molecule type" value="Genomic_DNA"/>
</dbReference>
<organism evidence="2 3">
    <name type="scientific">Primorskyibacter sedentarius</name>
    <dbReference type="NCBI Taxonomy" id="745311"/>
    <lineage>
        <taxon>Bacteria</taxon>
        <taxon>Pseudomonadati</taxon>
        <taxon>Pseudomonadota</taxon>
        <taxon>Alphaproteobacteria</taxon>
        <taxon>Rhodobacterales</taxon>
        <taxon>Roseobacteraceae</taxon>
        <taxon>Primorskyibacter</taxon>
    </lineage>
</organism>
<proteinExistence type="predicted"/>
<evidence type="ECO:0000313" key="3">
    <source>
        <dbReference type="Proteomes" id="UP000295696"/>
    </source>
</evidence>
<keyword evidence="3" id="KW-1185">Reference proteome</keyword>
<comment type="caution">
    <text evidence="2">The sequence shown here is derived from an EMBL/GenBank/DDBJ whole genome shotgun (WGS) entry which is preliminary data.</text>
</comment>
<dbReference type="AlphaFoldDB" id="A0A4V2UM89"/>
<feature type="signal peptide" evidence="1">
    <location>
        <begin position="1"/>
        <end position="17"/>
    </location>
</feature>
<name>A0A4V2UM89_9RHOB</name>
<reference evidence="2 3" key="1">
    <citation type="submission" date="2019-03" db="EMBL/GenBank/DDBJ databases">
        <title>Genomic Encyclopedia of Type Strains, Phase IV (KMG-IV): sequencing the most valuable type-strain genomes for metagenomic binning, comparative biology and taxonomic classification.</title>
        <authorList>
            <person name="Goeker M."/>
        </authorList>
    </citation>
    <scope>NUCLEOTIDE SEQUENCE [LARGE SCALE GENOMIC DNA]</scope>
    <source>
        <strain evidence="2 3">DSM 104836</strain>
    </source>
</reference>
<evidence type="ECO:0000256" key="1">
    <source>
        <dbReference type="SAM" id="SignalP"/>
    </source>
</evidence>
<sequence>MAKAVLLLMALAGLAACGDYDGRKTNCWSGAALSFAEAAPGPVDCSNWIEISG</sequence>
<accession>A0A4V2UM89</accession>
<feature type="chain" id="PRO_5020975943" description="Lipoprotein" evidence="1">
    <location>
        <begin position="18"/>
        <end position="53"/>
    </location>
</feature>
<gene>
    <name evidence="2" type="ORF">EDD52_13127</name>
</gene>
<evidence type="ECO:0008006" key="4">
    <source>
        <dbReference type="Google" id="ProtNLM"/>
    </source>
</evidence>
<dbReference type="PROSITE" id="PS51257">
    <property type="entry name" value="PROKAR_LIPOPROTEIN"/>
    <property type="match status" value="1"/>
</dbReference>
<protein>
    <recommendedName>
        <fullName evidence="4">Lipoprotein</fullName>
    </recommendedName>
</protein>
<keyword evidence="1" id="KW-0732">Signal</keyword>
<dbReference type="Proteomes" id="UP000295696">
    <property type="component" value="Unassembled WGS sequence"/>
</dbReference>
<evidence type="ECO:0000313" key="2">
    <source>
        <dbReference type="EMBL" id="TCS55275.1"/>
    </source>
</evidence>
<dbReference type="RefSeq" id="WP_165907636.1">
    <property type="nucleotide sequence ID" value="NZ_SLZU01000031.1"/>
</dbReference>